<keyword evidence="2" id="KW-1185">Reference proteome</keyword>
<dbReference type="Proteomes" id="UP001347796">
    <property type="component" value="Unassembled WGS sequence"/>
</dbReference>
<dbReference type="AlphaFoldDB" id="A0AAN8P844"/>
<gene>
    <name evidence="1" type="ORF">SNE40_016397</name>
</gene>
<dbReference type="EMBL" id="JAZGQO010000011">
    <property type="protein sequence ID" value="KAK6172812.1"/>
    <property type="molecule type" value="Genomic_DNA"/>
</dbReference>
<evidence type="ECO:0000313" key="1">
    <source>
        <dbReference type="EMBL" id="KAK6172812.1"/>
    </source>
</evidence>
<organism evidence="1 2">
    <name type="scientific">Patella caerulea</name>
    <name type="common">Rayed Mediterranean limpet</name>
    <dbReference type="NCBI Taxonomy" id="87958"/>
    <lineage>
        <taxon>Eukaryota</taxon>
        <taxon>Metazoa</taxon>
        <taxon>Spiralia</taxon>
        <taxon>Lophotrochozoa</taxon>
        <taxon>Mollusca</taxon>
        <taxon>Gastropoda</taxon>
        <taxon>Patellogastropoda</taxon>
        <taxon>Patelloidea</taxon>
        <taxon>Patellidae</taxon>
        <taxon>Patella</taxon>
    </lineage>
</organism>
<sequence length="144" mass="16968">MLPLRSVILSHQSFMLQHQFIMLPHQSIMLPHQFIMLPHQSIMLPNQFIMLPHQSIMLPYYFFMLPHQSIMLQHWYIVLQHCYLISPSSYYIGSCFLHVTFYVTSFVQPVTTLLYQTASLVQVTSSDHDNNPSCYHVLCYINCT</sequence>
<protein>
    <submittedName>
        <fullName evidence="1">Uncharacterized protein</fullName>
    </submittedName>
</protein>
<accession>A0AAN8P844</accession>
<comment type="caution">
    <text evidence="1">The sequence shown here is derived from an EMBL/GenBank/DDBJ whole genome shotgun (WGS) entry which is preliminary data.</text>
</comment>
<evidence type="ECO:0000313" key="2">
    <source>
        <dbReference type="Proteomes" id="UP001347796"/>
    </source>
</evidence>
<reference evidence="1 2" key="1">
    <citation type="submission" date="2024-01" db="EMBL/GenBank/DDBJ databases">
        <title>The genome of the rayed Mediterranean limpet Patella caerulea (Linnaeus, 1758).</title>
        <authorList>
            <person name="Anh-Thu Weber A."/>
            <person name="Halstead-Nussloch G."/>
        </authorList>
    </citation>
    <scope>NUCLEOTIDE SEQUENCE [LARGE SCALE GENOMIC DNA]</scope>
    <source>
        <strain evidence="1">AATW-2023a</strain>
        <tissue evidence="1">Whole specimen</tissue>
    </source>
</reference>
<proteinExistence type="predicted"/>
<name>A0AAN8P844_PATCE</name>